<dbReference type="Proteomes" id="UP000822688">
    <property type="component" value="Chromosome 4"/>
</dbReference>
<dbReference type="EMBL" id="CM026424">
    <property type="protein sequence ID" value="KAG0580545.1"/>
    <property type="molecule type" value="Genomic_DNA"/>
</dbReference>
<organism evidence="2 3">
    <name type="scientific">Ceratodon purpureus</name>
    <name type="common">Fire moss</name>
    <name type="synonym">Dicranum purpureum</name>
    <dbReference type="NCBI Taxonomy" id="3225"/>
    <lineage>
        <taxon>Eukaryota</taxon>
        <taxon>Viridiplantae</taxon>
        <taxon>Streptophyta</taxon>
        <taxon>Embryophyta</taxon>
        <taxon>Bryophyta</taxon>
        <taxon>Bryophytina</taxon>
        <taxon>Bryopsida</taxon>
        <taxon>Dicranidae</taxon>
        <taxon>Pseudoditrichales</taxon>
        <taxon>Ditrichaceae</taxon>
        <taxon>Ceratodon</taxon>
    </lineage>
</organism>
<proteinExistence type="predicted"/>
<evidence type="ECO:0000313" key="3">
    <source>
        <dbReference type="Proteomes" id="UP000822688"/>
    </source>
</evidence>
<comment type="caution">
    <text evidence="2">The sequence shown here is derived from an EMBL/GenBank/DDBJ whole genome shotgun (WGS) entry which is preliminary data.</text>
</comment>
<sequence>MRDSNGSTLPPMPADFHSQLPMMTPPPFFQGFTGSPNQMSFMFPHTFMPHVHGVGFPPPVQGSPSAPIDLTEQSKPAKKRRVVKKKKEGVKMDVTKEELELLKHVGPWKDHWVIQLITIRADMHNTFSAPPKQGIVFLQFSSTLFHRNKSWLSRTLLGIAGEEFECT</sequence>
<protein>
    <submittedName>
        <fullName evidence="2">Uncharacterized protein</fullName>
    </submittedName>
</protein>
<keyword evidence="3" id="KW-1185">Reference proteome</keyword>
<evidence type="ECO:0000256" key="1">
    <source>
        <dbReference type="SAM" id="MobiDB-lite"/>
    </source>
</evidence>
<dbReference type="AlphaFoldDB" id="A0A8T0IC30"/>
<feature type="region of interest" description="Disordered" evidence="1">
    <location>
        <begin position="60"/>
        <end position="80"/>
    </location>
</feature>
<gene>
    <name evidence="2" type="ORF">KC19_4G181000</name>
</gene>
<evidence type="ECO:0000313" key="2">
    <source>
        <dbReference type="EMBL" id="KAG0580545.1"/>
    </source>
</evidence>
<reference evidence="2" key="1">
    <citation type="submission" date="2020-06" db="EMBL/GenBank/DDBJ databases">
        <title>WGS assembly of Ceratodon purpureus strain R40.</title>
        <authorList>
            <person name="Carey S.B."/>
            <person name="Jenkins J."/>
            <person name="Shu S."/>
            <person name="Lovell J.T."/>
            <person name="Sreedasyam A."/>
            <person name="Maumus F."/>
            <person name="Tiley G.P."/>
            <person name="Fernandez-Pozo N."/>
            <person name="Barry K."/>
            <person name="Chen C."/>
            <person name="Wang M."/>
            <person name="Lipzen A."/>
            <person name="Daum C."/>
            <person name="Saski C.A."/>
            <person name="Payton A.C."/>
            <person name="Mcbreen J.C."/>
            <person name="Conrad R.E."/>
            <person name="Kollar L.M."/>
            <person name="Olsson S."/>
            <person name="Huttunen S."/>
            <person name="Landis J.B."/>
            <person name="Wickett N.J."/>
            <person name="Johnson M.G."/>
            <person name="Rensing S.A."/>
            <person name="Grimwood J."/>
            <person name="Schmutz J."/>
            <person name="Mcdaniel S.F."/>
        </authorList>
    </citation>
    <scope>NUCLEOTIDE SEQUENCE</scope>
    <source>
        <strain evidence="2">R40</strain>
    </source>
</reference>
<accession>A0A8T0IC30</accession>
<name>A0A8T0IC30_CERPU</name>